<dbReference type="InterPro" id="IPR030841">
    <property type="entry name" value="NTH1"/>
</dbReference>
<evidence type="ECO:0000256" key="6">
    <source>
        <dbReference type="ARBA" id="ARBA00023004"/>
    </source>
</evidence>
<dbReference type="PANTHER" id="PTHR43286:SF1">
    <property type="entry name" value="ENDONUCLEASE III-LIKE PROTEIN 1"/>
    <property type="match status" value="1"/>
</dbReference>
<dbReference type="GO" id="GO:0006289">
    <property type="term" value="P:nucleotide-excision repair"/>
    <property type="evidence" value="ECO:0007669"/>
    <property type="project" value="TreeGrafter"/>
</dbReference>
<keyword evidence="5 12" id="KW-0378">Hydrolase</keyword>
<dbReference type="STRING" id="1884261.A0A5C3R3M8"/>
<keyword evidence="3" id="KW-0479">Metal-binding</keyword>
<keyword evidence="8 12" id="KW-0234">DNA repair</keyword>
<dbReference type="GO" id="GO:0000703">
    <property type="term" value="F:oxidized pyrimidine nucleobase lesion DNA N-glycosylase activity"/>
    <property type="evidence" value="ECO:0007669"/>
    <property type="project" value="UniProtKB-UniRule"/>
</dbReference>
<dbReference type="FunFam" id="1.10.340.30:FF:000001">
    <property type="entry name" value="Endonuclease III"/>
    <property type="match status" value="1"/>
</dbReference>
<evidence type="ECO:0000256" key="12">
    <source>
        <dbReference type="HAMAP-Rule" id="MF_03183"/>
    </source>
</evidence>
<proteinExistence type="inferred from homology"/>
<name>A0A5C3R3M8_9AGAR</name>
<comment type="function">
    <text evidence="12">Bifunctional DNA N-glycosylase with associated apurinic/apyrimidinic (AP) lyase function that catalyzes the first step in base excision repair (BER), the primary repair pathway for the repair of oxidative DNA damage. The DNA N-glycosylase activity releases the damaged DNA base from DNA by cleaving the N-glycosidic bond, leaving an AP site. The AP lyase activity cleaves the phosphodiester bond 3' to the AP site by a beta-elimination. Primarily recognizes and repairs oxidative base damage of pyrimidines.</text>
</comment>
<dbReference type="GO" id="GO:0005739">
    <property type="term" value="C:mitochondrion"/>
    <property type="evidence" value="ECO:0007669"/>
    <property type="project" value="UniProtKB-SubCell"/>
</dbReference>
<dbReference type="SUPFAM" id="SSF48150">
    <property type="entry name" value="DNA-glycosylase"/>
    <property type="match status" value="1"/>
</dbReference>
<sequence length="446" mass="49644">MNSKLPVEQTPKLVSKGYSGSNPSVQLFELPRAPVVKEQEEEVKPQLLSSPRRSSRLKKPTAAGLLESPLKARKRPRASSVSSVSSNGSSDGSQAKVVVQRKRTKVEVKTEETLVSVVKTRTQVITSPKKTRAPAKLKGVKHSLAVPHPAPEGWQDVYTTIREHRFRILDVPVDTMGCHTANWKETSPKNKRFITLVSLILSAQTTDESCAKAVSQLQHELGGTVSVENVLAASEERIYSAVRPAGFRKKATYIKETAQILKDKFKSDVPNTVEDLCTLRGVREKVAFLTLQVAWGINTGIGVDVHVHRITNRLGWHDPPTKDPEETRLNLQSWLPKELYRDINTVFVGYGQMVCHAKSPRCDLCPVAHVCPSARVVPEKEKNTKKQVRVAGPKVEVSFEEVMREAGEAVGKPFPPRWDPVVALAEREGRVKVELEGKNMIKMEEW</sequence>
<dbReference type="GO" id="GO:0051539">
    <property type="term" value="F:4 iron, 4 sulfur cluster binding"/>
    <property type="evidence" value="ECO:0007669"/>
    <property type="project" value="InterPro"/>
</dbReference>
<dbReference type="EC" id="3.2.2.-" evidence="12"/>
<evidence type="ECO:0000256" key="3">
    <source>
        <dbReference type="ARBA" id="ARBA00022723"/>
    </source>
</evidence>
<organism evidence="15 16">
    <name type="scientific">Pterulicium gracile</name>
    <dbReference type="NCBI Taxonomy" id="1884261"/>
    <lineage>
        <taxon>Eukaryota</taxon>
        <taxon>Fungi</taxon>
        <taxon>Dikarya</taxon>
        <taxon>Basidiomycota</taxon>
        <taxon>Agaricomycotina</taxon>
        <taxon>Agaricomycetes</taxon>
        <taxon>Agaricomycetidae</taxon>
        <taxon>Agaricales</taxon>
        <taxon>Pleurotineae</taxon>
        <taxon>Pterulaceae</taxon>
        <taxon>Pterulicium</taxon>
    </lineage>
</organism>
<dbReference type="PROSITE" id="PS00764">
    <property type="entry name" value="ENDONUCLEASE_III_1"/>
    <property type="match status" value="1"/>
</dbReference>
<comment type="catalytic activity">
    <reaction evidence="11 12">
        <text>2'-deoxyribonucleotide-(2'-deoxyribose 5'-phosphate)-2'-deoxyribonucleotide-DNA = a 3'-end 2'-deoxyribonucleotide-(2,3-dehydro-2,3-deoxyribose 5'-phosphate)-DNA + a 5'-end 5'-phospho-2'-deoxyribonucleoside-DNA + H(+)</text>
        <dbReference type="Rhea" id="RHEA:66592"/>
        <dbReference type="Rhea" id="RHEA-COMP:13180"/>
        <dbReference type="Rhea" id="RHEA-COMP:16897"/>
        <dbReference type="Rhea" id="RHEA-COMP:17067"/>
        <dbReference type="ChEBI" id="CHEBI:15378"/>
        <dbReference type="ChEBI" id="CHEBI:136412"/>
        <dbReference type="ChEBI" id="CHEBI:157695"/>
        <dbReference type="ChEBI" id="CHEBI:167181"/>
        <dbReference type="EC" id="4.2.99.18"/>
    </reaction>
</comment>
<comment type="caution">
    <text evidence="12">Lacks conserved residue(s) required for the propagation of feature annotation.</text>
</comment>
<keyword evidence="9 12" id="KW-0456">Lyase</keyword>
<evidence type="ECO:0000256" key="8">
    <source>
        <dbReference type="ARBA" id="ARBA00023204"/>
    </source>
</evidence>
<dbReference type="Gene3D" id="1.10.1670.10">
    <property type="entry name" value="Helix-hairpin-Helix base-excision DNA repair enzymes (C-terminal)"/>
    <property type="match status" value="1"/>
</dbReference>
<dbReference type="EMBL" id="ML178814">
    <property type="protein sequence ID" value="TFL07840.1"/>
    <property type="molecule type" value="Genomic_DNA"/>
</dbReference>
<feature type="compositionally biased region" description="Low complexity" evidence="13">
    <location>
        <begin position="79"/>
        <end position="93"/>
    </location>
</feature>
<keyword evidence="12" id="KW-0496">Mitochondrion</keyword>
<evidence type="ECO:0000256" key="11">
    <source>
        <dbReference type="ARBA" id="ARBA00044632"/>
    </source>
</evidence>
<comment type="subcellular location">
    <subcellularLocation>
        <location evidence="12">Nucleus</location>
    </subcellularLocation>
    <subcellularLocation>
        <location evidence="12">Mitochondrion</location>
    </subcellularLocation>
</comment>
<dbReference type="PANTHER" id="PTHR43286">
    <property type="entry name" value="ENDONUCLEASE III-LIKE PROTEIN 1"/>
    <property type="match status" value="1"/>
</dbReference>
<dbReference type="AlphaFoldDB" id="A0A5C3R3M8"/>
<dbReference type="InterPro" id="IPR023170">
    <property type="entry name" value="HhH_base_excis_C"/>
</dbReference>
<evidence type="ECO:0000256" key="10">
    <source>
        <dbReference type="ARBA" id="ARBA00023295"/>
    </source>
</evidence>
<dbReference type="OrthoDB" id="2099276at2759"/>
<evidence type="ECO:0000256" key="4">
    <source>
        <dbReference type="ARBA" id="ARBA00022763"/>
    </source>
</evidence>
<feature type="domain" description="HhH-GPD" evidence="14">
    <location>
        <begin position="201"/>
        <end position="353"/>
    </location>
</feature>
<comment type="cofactor">
    <cofactor evidence="1">
        <name>[4Fe-4S] cluster</name>
        <dbReference type="ChEBI" id="CHEBI:49883"/>
    </cofactor>
</comment>
<dbReference type="GO" id="GO:0003677">
    <property type="term" value="F:DNA binding"/>
    <property type="evidence" value="ECO:0007669"/>
    <property type="project" value="UniProtKB-UniRule"/>
</dbReference>
<keyword evidence="6" id="KW-0408">Iron</keyword>
<evidence type="ECO:0000256" key="13">
    <source>
        <dbReference type="SAM" id="MobiDB-lite"/>
    </source>
</evidence>
<dbReference type="SMART" id="SM00478">
    <property type="entry name" value="ENDO3c"/>
    <property type="match status" value="1"/>
</dbReference>
<dbReference type="HAMAP" id="MF_03183">
    <property type="entry name" value="Endonuclease_III_Nth"/>
    <property type="match status" value="1"/>
</dbReference>
<dbReference type="InterPro" id="IPR003265">
    <property type="entry name" value="HhH-GPD_domain"/>
</dbReference>
<protein>
    <recommendedName>
        <fullName evidence="12">Endonuclease III homolog</fullName>
        <ecNumber evidence="12">3.2.2.-</ecNumber>
        <ecNumber evidence="12">4.2.99.18</ecNumber>
    </recommendedName>
    <alternativeName>
        <fullName evidence="12">Bifunctional DNA N-glycosylase/DNA-(apurinic or apyrimidinic site) lyase</fullName>
        <shortName evidence="12">DNA glycosylase/AP lyase</shortName>
    </alternativeName>
</protein>
<evidence type="ECO:0000256" key="9">
    <source>
        <dbReference type="ARBA" id="ARBA00023239"/>
    </source>
</evidence>
<comment type="similarity">
    <text evidence="2 12">Belongs to the Nth/MutY family.</text>
</comment>
<feature type="compositionally biased region" description="Basic and acidic residues" evidence="13">
    <location>
        <begin position="35"/>
        <end position="44"/>
    </location>
</feature>
<dbReference type="Gene3D" id="1.10.340.30">
    <property type="entry name" value="Hypothetical protein, domain 2"/>
    <property type="match status" value="1"/>
</dbReference>
<dbReference type="InterPro" id="IPR004035">
    <property type="entry name" value="Endouclease-III_FeS-bd_BS"/>
</dbReference>
<evidence type="ECO:0000313" key="16">
    <source>
        <dbReference type="Proteomes" id="UP000305067"/>
    </source>
</evidence>
<evidence type="ECO:0000256" key="2">
    <source>
        <dbReference type="ARBA" id="ARBA00008343"/>
    </source>
</evidence>
<evidence type="ECO:0000259" key="14">
    <source>
        <dbReference type="SMART" id="SM00478"/>
    </source>
</evidence>
<dbReference type="InterPro" id="IPR003651">
    <property type="entry name" value="Endonuclease3_FeS-loop_motif"/>
</dbReference>
<evidence type="ECO:0000256" key="5">
    <source>
        <dbReference type="ARBA" id="ARBA00022801"/>
    </source>
</evidence>
<keyword evidence="7" id="KW-0411">Iron-sulfur</keyword>
<evidence type="ECO:0000256" key="1">
    <source>
        <dbReference type="ARBA" id="ARBA00001966"/>
    </source>
</evidence>
<dbReference type="Pfam" id="PF00730">
    <property type="entry name" value="HhH-GPD"/>
    <property type="match status" value="1"/>
</dbReference>
<dbReference type="CDD" id="cd00056">
    <property type="entry name" value="ENDO3c"/>
    <property type="match status" value="1"/>
</dbReference>
<keyword evidence="10 12" id="KW-0326">Glycosidase</keyword>
<dbReference type="SMART" id="SM00525">
    <property type="entry name" value="FES"/>
    <property type="match status" value="1"/>
</dbReference>
<dbReference type="InterPro" id="IPR011257">
    <property type="entry name" value="DNA_glycosylase"/>
</dbReference>
<dbReference type="GO" id="GO:0005634">
    <property type="term" value="C:nucleus"/>
    <property type="evidence" value="ECO:0007669"/>
    <property type="project" value="UniProtKB-SubCell"/>
</dbReference>
<feature type="region of interest" description="Disordered" evidence="13">
    <location>
        <begin position="1"/>
        <end position="98"/>
    </location>
</feature>
<dbReference type="EC" id="4.2.99.18" evidence="12"/>
<evidence type="ECO:0000313" key="15">
    <source>
        <dbReference type="EMBL" id="TFL07840.1"/>
    </source>
</evidence>
<dbReference type="Pfam" id="PF10576">
    <property type="entry name" value="EndIII_4Fe-2S"/>
    <property type="match status" value="1"/>
</dbReference>
<keyword evidence="4 12" id="KW-0227">DNA damage</keyword>
<accession>A0A5C3R3M8</accession>
<keyword evidence="12" id="KW-0539">Nucleus</keyword>
<dbReference type="GO" id="GO:0046872">
    <property type="term" value="F:metal ion binding"/>
    <property type="evidence" value="ECO:0007669"/>
    <property type="project" value="UniProtKB-KW"/>
</dbReference>
<gene>
    <name evidence="12" type="primary">NTH1</name>
    <name evidence="15" type="ORF">BDV98DRAFT_539896</name>
</gene>
<dbReference type="GO" id="GO:0140078">
    <property type="term" value="F:class I DNA-(apurinic or apyrimidinic site) endonuclease activity"/>
    <property type="evidence" value="ECO:0007669"/>
    <property type="project" value="UniProtKB-EC"/>
</dbReference>
<reference evidence="15 16" key="1">
    <citation type="journal article" date="2019" name="Nat. Ecol. Evol.">
        <title>Megaphylogeny resolves global patterns of mushroom evolution.</title>
        <authorList>
            <person name="Varga T."/>
            <person name="Krizsan K."/>
            <person name="Foldi C."/>
            <person name="Dima B."/>
            <person name="Sanchez-Garcia M."/>
            <person name="Sanchez-Ramirez S."/>
            <person name="Szollosi G.J."/>
            <person name="Szarkandi J.G."/>
            <person name="Papp V."/>
            <person name="Albert L."/>
            <person name="Andreopoulos W."/>
            <person name="Angelini C."/>
            <person name="Antonin V."/>
            <person name="Barry K.W."/>
            <person name="Bougher N.L."/>
            <person name="Buchanan P."/>
            <person name="Buyck B."/>
            <person name="Bense V."/>
            <person name="Catcheside P."/>
            <person name="Chovatia M."/>
            <person name="Cooper J."/>
            <person name="Damon W."/>
            <person name="Desjardin D."/>
            <person name="Finy P."/>
            <person name="Geml J."/>
            <person name="Haridas S."/>
            <person name="Hughes K."/>
            <person name="Justo A."/>
            <person name="Karasinski D."/>
            <person name="Kautmanova I."/>
            <person name="Kiss B."/>
            <person name="Kocsube S."/>
            <person name="Kotiranta H."/>
            <person name="LaButti K.M."/>
            <person name="Lechner B.E."/>
            <person name="Liimatainen K."/>
            <person name="Lipzen A."/>
            <person name="Lukacs Z."/>
            <person name="Mihaltcheva S."/>
            <person name="Morgado L.N."/>
            <person name="Niskanen T."/>
            <person name="Noordeloos M.E."/>
            <person name="Ohm R.A."/>
            <person name="Ortiz-Santana B."/>
            <person name="Ovrebo C."/>
            <person name="Racz N."/>
            <person name="Riley R."/>
            <person name="Savchenko A."/>
            <person name="Shiryaev A."/>
            <person name="Soop K."/>
            <person name="Spirin V."/>
            <person name="Szebenyi C."/>
            <person name="Tomsovsky M."/>
            <person name="Tulloss R.E."/>
            <person name="Uehling J."/>
            <person name="Grigoriev I.V."/>
            <person name="Vagvolgyi C."/>
            <person name="Papp T."/>
            <person name="Martin F.M."/>
            <person name="Miettinen O."/>
            <person name="Hibbett D.S."/>
            <person name="Nagy L.G."/>
        </authorList>
    </citation>
    <scope>NUCLEOTIDE SEQUENCE [LARGE SCALE GENOMIC DNA]</scope>
    <source>
        <strain evidence="15 16">CBS 309.79</strain>
    </source>
</reference>
<dbReference type="Proteomes" id="UP000305067">
    <property type="component" value="Unassembled WGS sequence"/>
</dbReference>
<evidence type="ECO:0000256" key="7">
    <source>
        <dbReference type="ARBA" id="ARBA00023014"/>
    </source>
</evidence>
<keyword evidence="16" id="KW-1185">Reference proteome</keyword>
<dbReference type="GO" id="GO:0006285">
    <property type="term" value="P:base-excision repair, AP site formation"/>
    <property type="evidence" value="ECO:0007669"/>
    <property type="project" value="UniProtKB-UniRule"/>
</dbReference>